<dbReference type="Proteomes" id="UP001321542">
    <property type="component" value="Chromosome"/>
</dbReference>
<reference evidence="2 3" key="2">
    <citation type="journal article" date="2023" name="ChemBioChem">
        <title>Acyltransferase Domain Exchange between Two Independent Type I Polyketide Synthases in the Same Producer Strain of Macrolide Antibiotics.</title>
        <authorList>
            <person name="Kudo F."/>
            <person name="Kishikawa K."/>
            <person name="Tsuboi K."/>
            <person name="Kido T."/>
            <person name="Usui T."/>
            <person name="Hashimoto J."/>
            <person name="Shin-Ya K."/>
            <person name="Miyanaga A."/>
            <person name="Eguchi T."/>
        </authorList>
    </citation>
    <scope>NUCLEOTIDE SEQUENCE [LARGE SCALE GENOMIC DNA]</scope>
    <source>
        <strain evidence="2 3">A-8890</strain>
    </source>
</reference>
<name>A0ABM7FQW2_9ACTN</name>
<protein>
    <submittedName>
        <fullName evidence="2">Uncharacterized protein</fullName>
    </submittedName>
</protein>
<evidence type="ECO:0000313" key="2">
    <source>
        <dbReference type="EMBL" id="BBC38616.1"/>
    </source>
</evidence>
<gene>
    <name evidence="2" type="ORF">SGFS_099100</name>
</gene>
<organism evidence="2 3">
    <name type="scientific">Streptomyces graminofaciens</name>
    <dbReference type="NCBI Taxonomy" id="68212"/>
    <lineage>
        <taxon>Bacteria</taxon>
        <taxon>Bacillati</taxon>
        <taxon>Actinomycetota</taxon>
        <taxon>Actinomycetes</taxon>
        <taxon>Kitasatosporales</taxon>
        <taxon>Streptomycetaceae</taxon>
        <taxon>Streptomyces</taxon>
    </lineage>
</organism>
<proteinExistence type="predicted"/>
<dbReference type="EMBL" id="AP018448">
    <property type="protein sequence ID" value="BBC38616.1"/>
    <property type="molecule type" value="Genomic_DNA"/>
</dbReference>
<feature type="region of interest" description="Disordered" evidence="1">
    <location>
        <begin position="13"/>
        <end position="35"/>
    </location>
</feature>
<accession>A0ABM7FQW2</accession>
<sequence>MRGEVPLKHLQIETNARANSTGPQASVATRTVPSRPHRFCKGGKLRIAPTVLLRDSRDLSLPCTEAYLSVQEGRPLFVSRGDPADGPGVQQGLCGA</sequence>
<reference evidence="2 3" key="1">
    <citation type="journal article" date="2010" name="ChemBioChem">
        <title>Cloning and characterization of the biosynthetic gene cluster of 16-membered macrolide antibiotic FD-891: involvement of a dual functional cytochrome P450 monooxygenase catalyzing epoxidation and hydroxylation.</title>
        <authorList>
            <person name="Kudo F."/>
            <person name="Motegi A."/>
            <person name="Mizoue K."/>
            <person name="Eguchi T."/>
        </authorList>
    </citation>
    <scope>NUCLEOTIDE SEQUENCE [LARGE SCALE GENOMIC DNA]</scope>
    <source>
        <strain evidence="2 3">A-8890</strain>
    </source>
</reference>
<evidence type="ECO:0000313" key="3">
    <source>
        <dbReference type="Proteomes" id="UP001321542"/>
    </source>
</evidence>
<feature type="compositionally biased region" description="Polar residues" evidence="1">
    <location>
        <begin position="13"/>
        <end position="32"/>
    </location>
</feature>
<evidence type="ECO:0000256" key="1">
    <source>
        <dbReference type="SAM" id="MobiDB-lite"/>
    </source>
</evidence>
<keyword evidence="3" id="KW-1185">Reference proteome</keyword>